<dbReference type="InterPro" id="IPR005814">
    <property type="entry name" value="Aminotrans_3"/>
</dbReference>
<evidence type="ECO:0000256" key="3">
    <source>
        <dbReference type="RuleBase" id="RU365036"/>
    </source>
</evidence>
<evidence type="ECO:0000313" key="5">
    <source>
        <dbReference type="Proteomes" id="UP000008311"/>
    </source>
</evidence>
<keyword evidence="3" id="KW-0663">Pyridoxal phosphate</keyword>
<keyword evidence="3 4" id="KW-0032">Aminotransferase</keyword>
<dbReference type="GO" id="GO:0004587">
    <property type="term" value="F:ornithine aminotransferase activity"/>
    <property type="evidence" value="ECO:0007669"/>
    <property type="project" value="UniProtKB-EC"/>
</dbReference>
<comment type="cofactor">
    <cofactor evidence="1 3">
        <name>pyridoxal 5'-phosphate</name>
        <dbReference type="ChEBI" id="CHEBI:597326"/>
    </cofactor>
</comment>
<dbReference type="InParanoid" id="B9TQ26"/>
<dbReference type="EMBL" id="EQ997776">
    <property type="protein sequence ID" value="EEF22038.1"/>
    <property type="molecule type" value="Genomic_DNA"/>
</dbReference>
<reference evidence="5" key="1">
    <citation type="journal article" date="2010" name="Nat. Biotechnol.">
        <title>Draft genome sequence of the oilseed species Ricinus communis.</title>
        <authorList>
            <person name="Chan A.P."/>
            <person name="Crabtree J."/>
            <person name="Zhao Q."/>
            <person name="Lorenzi H."/>
            <person name="Orvis J."/>
            <person name="Puiu D."/>
            <person name="Melake-Berhan A."/>
            <person name="Jones K.M."/>
            <person name="Redman J."/>
            <person name="Chen G."/>
            <person name="Cahoon E.B."/>
            <person name="Gedil M."/>
            <person name="Stanke M."/>
            <person name="Haas B.J."/>
            <person name="Wortman J.R."/>
            <person name="Fraser-Liggett C.M."/>
            <person name="Ravel J."/>
            <person name="Rabinowicz P.D."/>
        </authorList>
    </citation>
    <scope>NUCLEOTIDE SEQUENCE [LARGE SCALE GENOMIC DNA]</scope>
    <source>
        <strain evidence="5">cv. Hale</strain>
    </source>
</reference>
<dbReference type="Gene3D" id="3.90.1150.10">
    <property type="entry name" value="Aspartate Aminotransferase, domain 1"/>
    <property type="match status" value="1"/>
</dbReference>
<gene>
    <name evidence="4" type="ORF">RCOM_1962280</name>
</gene>
<dbReference type="EC" id="2.6.1.13" evidence="3"/>
<dbReference type="PANTHER" id="PTHR11986:SF18">
    <property type="entry name" value="ORNITHINE AMINOTRANSFERASE, MITOCHONDRIAL"/>
    <property type="match status" value="1"/>
</dbReference>
<organism evidence="4 5">
    <name type="scientific">Ricinus communis</name>
    <name type="common">Castor bean</name>
    <dbReference type="NCBI Taxonomy" id="3988"/>
    <lineage>
        <taxon>Eukaryota</taxon>
        <taxon>Viridiplantae</taxon>
        <taxon>Streptophyta</taxon>
        <taxon>Embryophyta</taxon>
        <taxon>Tracheophyta</taxon>
        <taxon>Spermatophyta</taxon>
        <taxon>Magnoliopsida</taxon>
        <taxon>eudicotyledons</taxon>
        <taxon>Gunneridae</taxon>
        <taxon>Pentapetalae</taxon>
        <taxon>rosids</taxon>
        <taxon>fabids</taxon>
        <taxon>Malpighiales</taxon>
        <taxon>Euphorbiaceae</taxon>
        <taxon>Acalyphoideae</taxon>
        <taxon>Acalypheae</taxon>
        <taxon>Ricinus</taxon>
    </lineage>
</organism>
<evidence type="ECO:0000256" key="2">
    <source>
        <dbReference type="ARBA" id="ARBA00008954"/>
    </source>
</evidence>
<keyword evidence="5" id="KW-1185">Reference proteome</keyword>
<name>B9TQ26_RICCO</name>
<keyword evidence="3" id="KW-0808">Transferase</keyword>
<dbReference type="GO" id="GO:0030170">
    <property type="term" value="F:pyridoxal phosphate binding"/>
    <property type="evidence" value="ECO:0007669"/>
    <property type="project" value="InterPro"/>
</dbReference>
<dbReference type="InterPro" id="IPR015424">
    <property type="entry name" value="PyrdxlP-dep_Trfase"/>
</dbReference>
<comment type="catalytic activity">
    <reaction evidence="3">
        <text>a 2-oxocarboxylate + L-ornithine = L-glutamate 5-semialdehyde + an L-alpha-amino acid</text>
        <dbReference type="Rhea" id="RHEA:13877"/>
        <dbReference type="ChEBI" id="CHEBI:35179"/>
        <dbReference type="ChEBI" id="CHEBI:46911"/>
        <dbReference type="ChEBI" id="CHEBI:58066"/>
        <dbReference type="ChEBI" id="CHEBI:59869"/>
        <dbReference type="EC" id="2.6.1.13"/>
    </reaction>
</comment>
<accession>B9TQ26</accession>
<feature type="non-terminal residue" evidence="4">
    <location>
        <position position="1"/>
    </location>
</feature>
<dbReference type="STRING" id="3988.B9TQ26"/>
<dbReference type="InterPro" id="IPR015422">
    <property type="entry name" value="PyrdxlP-dep_Trfase_small"/>
</dbReference>
<comment type="similarity">
    <text evidence="2 3">Belongs to the class-III pyridoxal-phosphate-dependent aminotransferase family.</text>
</comment>
<proteinExistence type="inferred from homology"/>
<evidence type="ECO:0000256" key="1">
    <source>
        <dbReference type="ARBA" id="ARBA00001933"/>
    </source>
</evidence>
<comment type="pathway">
    <text evidence="3">Amino-acid biosynthesis; L-proline biosynthesis; L-glutamate 5-semialdehyde from L-ornithine: step 1/1.</text>
</comment>
<sequence>DGELVANAREQGRRLADGLRRIDHPALREVRGRGLMLGIELDPRFIKARAFCERLMACGVLTKETHDTVVRLAPPL</sequence>
<dbReference type="InterPro" id="IPR050103">
    <property type="entry name" value="Class-III_PLP-dep_AT"/>
</dbReference>
<dbReference type="PANTHER" id="PTHR11986">
    <property type="entry name" value="AMINOTRANSFERASE CLASS III"/>
    <property type="match status" value="1"/>
</dbReference>
<dbReference type="AlphaFoldDB" id="B9TQ26"/>
<evidence type="ECO:0000313" key="4">
    <source>
        <dbReference type="EMBL" id="EEF22038.1"/>
    </source>
</evidence>
<dbReference type="Pfam" id="PF00202">
    <property type="entry name" value="Aminotran_3"/>
    <property type="match status" value="1"/>
</dbReference>
<feature type="non-terminal residue" evidence="4">
    <location>
        <position position="76"/>
    </location>
</feature>
<protein>
    <recommendedName>
        <fullName evidence="3">Ornithine aminotransferase</fullName>
        <ecNumber evidence="3">2.6.1.13</ecNumber>
    </recommendedName>
</protein>
<dbReference type="Proteomes" id="UP000008311">
    <property type="component" value="Unassembled WGS sequence"/>
</dbReference>
<dbReference type="SUPFAM" id="SSF53383">
    <property type="entry name" value="PLP-dependent transferases"/>
    <property type="match status" value="1"/>
</dbReference>